<dbReference type="InterPro" id="IPR003594">
    <property type="entry name" value="HATPase_dom"/>
</dbReference>
<evidence type="ECO:0000256" key="8">
    <source>
        <dbReference type="SAM" id="MobiDB-lite"/>
    </source>
</evidence>
<dbReference type="InterPro" id="IPR005467">
    <property type="entry name" value="His_kinase_dom"/>
</dbReference>
<evidence type="ECO:0000259" key="10">
    <source>
        <dbReference type="PROSITE" id="PS50110"/>
    </source>
</evidence>
<dbReference type="RefSeq" id="WP_203826516.1">
    <property type="nucleotide sequence ID" value="NZ_BAAATY010000003.1"/>
</dbReference>
<dbReference type="Gene3D" id="3.30.565.10">
    <property type="entry name" value="Histidine kinase-like ATPase, C-terminal domain"/>
    <property type="match status" value="1"/>
</dbReference>
<organism evidence="13 14">
    <name type="scientific">Actinoplanes palleronii</name>
    <dbReference type="NCBI Taxonomy" id="113570"/>
    <lineage>
        <taxon>Bacteria</taxon>
        <taxon>Bacillati</taxon>
        <taxon>Actinomycetota</taxon>
        <taxon>Actinomycetes</taxon>
        <taxon>Micromonosporales</taxon>
        <taxon>Micromonosporaceae</taxon>
        <taxon>Actinoplanes</taxon>
    </lineage>
</organism>
<dbReference type="PANTHER" id="PTHR43065">
    <property type="entry name" value="SENSOR HISTIDINE KINASE"/>
    <property type="match status" value="1"/>
</dbReference>
<dbReference type="PROSITE" id="PS50109">
    <property type="entry name" value="HIS_KIN"/>
    <property type="match status" value="1"/>
</dbReference>
<comment type="caution">
    <text evidence="13">The sequence shown here is derived from an EMBL/GenBank/DDBJ whole genome shotgun (WGS) entry which is preliminary data.</text>
</comment>
<dbReference type="InterPro" id="IPR013655">
    <property type="entry name" value="PAS_fold_3"/>
</dbReference>
<keyword evidence="5 13" id="KW-0808">Transferase</keyword>
<dbReference type="PANTHER" id="PTHR43065:SF49">
    <property type="entry name" value="HISTIDINE KINASE"/>
    <property type="match status" value="1"/>
</dbReference>
<dbReference type="PRINTS" id="PR00344">
    <property type="entry name" value="BCTRLSENSOR"/>
</dbReference>
<dbReference type="InterPro" id="IPR004358">
    <property type="entry name" value="Sig_transdc_His_kin-like_C"/>
</dbReference>
<keyword evidence="4 7" id="KW-0597">Phosphoprotein</keyword>
<dbReference type="InterPro" id="IPR000700">
    <property type="entry name" value="PAS-assoc_C"/>
</dbReference>
<dbReference type="CDD" id="cd00156">
    <property type="entry name" value="REC"/>
    <property type="match status" value="1"/>
</dbReference>
<dbReference type="InterPro" id="IPR035965">
    <property type="entry name" value="PAS-like_dom_sf"/>
</dbReference>
<accession>A0ABQ4BBW3</accession>
<dbReference type="SUPFAM" id="SSF55785">
    <property type="entry name" value="PYP-like sensor domain (PAS domain)"/>
    <property type="match status" value="1"/>
</dbReference>
<dbReference type="InterPro" id="IPR036890">
    <property type="entry name" value="HATPase_C_sf"/>
</dbReference>
<proteinExistence type="predicted"/>
<dbReference type="SUPFAM" id="SSF47384">
    <property type="entry name" value="Homodimeric domain of signal transducing histidine kinase"/>
    <property type="match status" value="1"/>
</dbReference>
<evidence type="ECO:0000256" key="4">
    <source>
        <dbReference type="ARBA" id="ARBA00022553"/>
    </source>
</evidence>
<dbReference type="Pfam" id="PF00072">
    <property type="entry name" value="Response_reg"/>
    <property type="match status" value="2"/>
</dbReference>
<dbReference type="SMART" id="SM00387">
    <property type="entry name" value="HATPase_c"/>
    <property type="match status" value="1"/>
</dbReference>
<dbReference type="Proteomes" id="UP000624709">
    <property type="component" value="Unassembled WGS sequence"/>
</dbReference>
<dbReference type="GO" id="GO:0016301">
    <property type="term" value="F:kinase activity"/>
    <property type="evidence" value="ECO:0007669"/>
    <property type="project" value="UniProtKB-KW"/>
</dbReference>
<dbReference type="CDD" id="cd00130">
    <property type="entry name" value="PAS"/>
    <property type="match status" value="1"/>
</dbReference>
<feature type="region of interest" description="Disordered" evidence="8">
    <location>
        <begin position="645"/>
        <end position="664"/>
    </location>
</feature>
<feature type="modified residue" description="4-aspartylphosphate" evidence="7">
    <location>
        <position position="56"/>
    </location>
</feature>
<dbReference type="InterPro" id="IPR003661">
    <property type="entry name" value="HisK_dim/P_dom"/>
</dbReference>
<dbReference type="Gene3D" id="3.40.50.2300">
    <property type="match status" value="2"/>
</dbReference>
<protein>
    <recommendedName>
        <fullName evidence="3">histidine kinase</fullName>
        <ecNumber evidence="3">2.7.13.3</ecNumber>
    </recommendedName>
</protein>
<dbReference type="PROSITE" id="PS50112">
    <property type="entry name" value="PAS"/>
    <property type="match status" value="1"/>
</dbReference>
<comment type="subcellular location">
    <subcellularLocation>
        <location evidence="2">Cell membrane</location>
    </subcellularLocation>
</comment>
<feature type="domain" description="Response regulatory" evidence="10">
    <location>
        <begin position="5"/>
        <end position="121"/>
    </location>
</feature>
<feature type="domain" description="PAS" evidence="11">
    <location>
        <begin position="139"/>
        <end position="214"/>
    </location>
</feature>
<reference evidence="13 14" key="1">
    <citation type="submission" date="2021-01" db="EMBL/GenBank/DDBJ databases">
        <title>Whole genome shotgun sequence of Actinoplanes palleronii NBRC 14916.</title>
        <authorList>
            <person name="Komaki H."/>
            <person name="Tamura T."/>
        </authorList>
    </citation>
    <scope>NUCLEOTIDE SEQUENCE [LARGE SCALE GENOMIC DNA]</scope>
    <source>
        <strain evidence="13 14">NBRC 14916</strain>
    </source>
</reference>
<feature type="domain" description="Response regulatory" evidence="10">
    <location>
        <begin position="525"/>
        <end position="638"/>
    </location>
</feature>
<keyword evidence="14" id="KW-1185">Reference proteome</keyword>
<dbReference type="InterPro" id="IPR000014">
    <property type="entry name" value="PAS"/>
</dbReference>
<dbReference type="CDD" id="cd00082">
    <property type="entry name" value="HisKA"/>
    <property type="match status" value="1"/>
</dbReference>
<dbReference type="Pfam" id="PF08447">
    <property type="entry name" value="PAS_3"/>
    <property type="match status" value="1"/>
</dbReference>
<gene>
    <name evidence="13" type="ORF">Apa02nite_042560</name>
</gene>
<keyword evidence="5 13" id="KW-0418">Kinase</keyword>
<feature type="domain" description="Histidine kinase" evidence="9">
    <location>
        <begin position="285"/>
        <end position="505"/>
    </location>
</feature>
<dbReference type="InterPro" id="IPR036097">
    <property type="entry name" value="HisK_dim/P_sf"/>
</dbReference>
<dbReference type="SMART" id="SM00388">
    <property type="entry name" value="HisKA"/>
    <property type="match status" value="1"/>
</dbReference>
<comment type="catalytic activity">
    <reaction evidence="1">
        <text>ATP + protein L-histidine = ADP + protein N-phospho-L-histidine.</text>
        <dbReference type="EC" id="2.7.13.3"/>
    </reaction>
</comment>
<dbReference type="SMART" id="SM00448">
    <property type="entry name" value="REC"/>
    <property type="match status" value="2"/>
</dbReference>
<evidence type="ECO:0000313" key="14">
    <source>
        <dbReference type="Proteomes" id="UP000624709"/>
    </source>
</evidence>
<evidence type="ECO:0000256" key="1">
    <source>
        <dbReference type="ARBA" id="ARBA00000085"/>
    </source>
</evidence>
<evidence type="ECO:0000256" key="5">
    <source>
        <dbReference type="ARBA" id="ARBA00022777"/>
    </source>
</evidence>
<dbReference type="SUPFAM" id="SSF55874">
    <property type="entry name" value="ATPase domain of HSP90 chaperone/DNA topoisomerase II/histidine kinase"/>
    <property type="match status" value="1"/>
</dbReference>
<dbReference type="PROSITE" id="PS50113">
    <property type="entry name" value="PAC"/>
    <property type="match status" value="1"/>
</dbReference>
<dbReference type="PROSITE" id="PS50110">
    <property type="entry name" value="RESPONSE_REGULATORY"/>
    <property type="match status" value="2"/>
</dbReference>
<feature type="modified residue" description="4-aspartylphosphate" evidence="7">
    <location>
        <position position="576"/>
    </location>
</feature>
<name>A0ABQ4BBW3_9ACTN</name>
<evidence type="ECO:0000256" key="2">
    <source>
        <dbReference type="ARBA" id="ARBA00004236"/>
    </source>
</evidence>
<dbReference type="Gene3D" id="1.10.287.130">
    <property type="match status" value="1"/>
</dbReference>
<dbReference type="Pfam" id="PF02518">
    <property type="entry name" value="HATPase_c"/>
    <property type="match status" value="1"/>
</dbReference>
<evidence type="ECO:0000256" key="3">
    <source>
        <dbReference type="ARBA" id="ARBA00012438"/>
    </source>
</evidence>
<evidence type="ECO:0000313" key="13">
    <source>
        <dbReference type="EMBL" id="GIE68148.1"/>
    </source>
</evidence>
<dbReference type="EMBL" id="BOMS01000057">
    <property type="protein sequence ID" value="GIE68148.1"/>
    <property type="molecule type" value="Genomic_DNA"/>
</dbReference>
<feature type="domain" description="PAC" evidence="12">
    <location>
        <begin position="210"/>
        <end position="265"/>
    </location>
</feature>
<dbReference type="InterPro" id="IPR011006">
    <property type="entry name" value="CheY-like_superfamily"/>
</dbReference>
<dbReference type="SMART" id="SM00091">
    <property type="entry name" value="PAS"/>
    <property type="match status" value="1"/>
</dbReference>
<sequence length="664" mass="72317">MTGYRLLLVEDNDDDAVLVADALHEAGIDFTYRRVDTETAMRDALASGVPDLLVSDYRLPRFSAEVALQLLRDLGHDIPLILISGQLGEEAAVSLMRAGARDFVRKDLLHRLAPAVIRELAEADGRRRRRAAEQALRDSERHYRLLAEHAQDIIFRCDFDPAASLTYLNPAVATITGYPTADLLGPADRFLNHIPDPDQRARLVDSWRSSTPEPLVVAWRCADASVVWLEQRARGLRDARGMPVAAEGVLRDITERVRADREREVLIQQAQQTERVESLGLLAGGVAHDFNNALAVILGAAAFLRDDLGPEHPSHRDIEQIRTSAERSAALTRQLLIFARREPTQPDTFDLSTAVQELAEMIRRTIGEDIAFTCRLAPRVLRVTIDRSRIEQVILNLALNSRAAMPDGGQLLIETSVTTVPADHELPLSPGDYVTIAVSDTGTGMSPEVAKRAFEPFFTTRAPGEGTGLGLATAYGVITEVDGHIALSSALGRGTTVRIYLPEAAAASRVPAAPTVVATEGNAETILVVEDEALVRDVVTRILTRHHYVVLTAASGAEALGVFEESASRIDAVLTDVIMPGMSGIQLAERVRSDRPDLPVLFMSGYTANQLSHDVGTARLVRKPFSAQELLSALRAAIICTPTPRGRGVDVPNGSPRATDPQRR</sequence>
<evidence type="ECO:0000259" key="11">
    <source>
        <dbReference type="PROSITE" id="PS50112"/>
    </source>
</evidence>
<evidence type="ECO:0000259" key="9">
    <source>
        <dbReference type="PROSITE" id="PS50109"/>
    </source>
</evidence>
<dbReference type="Pfam" id="PF00512">
    <property type="entry name" value="HisKA"/>
    <property type="match status" value="1"/>
</dbReference>
<dbReference type="NCBIfam" id="TIGR00229">
    <property type="entry name" value="sensory_box"/>
    <property type="match status" value="1"/>
</dbReference>
<evidence type="ECO:0000256" key="7">
    <source>
        <dbReference type="PROSITE-ProRule" id="PRU00169"/>
    </source>
</evidence>
<dbReference type="SUPFAM" id="SSF52172">
    <property type="entry name" value="CheY-like"/>
    <property type="match status" value="2"/>
</dbReference>
<keyword evidence="6" id="KW-0902">Two-component regulatory system</keyword>
<dbReference type="Gene3D" id="3.30.450.20">
    <property type="entry name" value="PAS domain"/>
    <property type="match status" value="1"/>
</dbReference>
<dbReference type="EC" id="2.7.13.3" evidence="3"/>
<evidence type="ECO:0000256" key="6">
    <source>
        <dbReference type="ARBA" id="ARBA00023012"/>
    </source>
</evidence>
<dbReference type="InterPro" id="IPR001789">
    <property type="entry name" value="Sig_transdc_resp-reg_receiver"/>
</dbReference>
<evidence type="ECO:0000259" key="12">
    <source>
        <dbReference type="PROSITE" id="PS50113"/>
    </source>
</evidence>